<comment type="subcellular location">
    <subcellularLocation>
        <location evidence="1">Cytoplasm</location>
    </subcellularLocation>
</comment>
<feature type="region of interest" description="Disordered" evidence="6">
    <location>
        <begin position="800"/>
        <end position="829"/>
    </location>
</feature>
<dbReference type="InterPro" id="IPR011993">
    <property type="entry name" value="PH-like_dom_sf"/>
</dbReference>
<dbReference type="Pfam" id="PF13857">
    <property type="entry name" value="Ank_5"/>
    <property type="match status" value="1"/>
</dbReference>
<dbReference type="Pfam" id="PF12796">
    <property type="entry name" value="Ank_2"/>
    <property type="match status" value="2"/>
</dbReference>
<feature type="region of interest" description="Disordered" evidence="6">
    <location>
        <begin position="425"/>
        <end position="525"/>
    </location>
</feature>
<dbReference type="FunFam" id="2.30.29.30:FF:000045">
    <property type="entry name" value="Ankyrin repeat and sterile alpha motif domain-containing protein 1B"/>
    <property type="match status" value="1"/>
</dbReference>
<dbReference type="Proteomes" id="UP000694395">
    <property type="component" value="Chromosome 15"/>
</dbReference>
<keyword evidence="3" id="KW-0677">Repeat</keyword>
<dbReference type="GO" id="GO:0048013">
    <property type="term" value="P:ephrin receptor signaling pathway"/>
    <property type="evidence" value="ECO:0007669"/>
    <property type="project" value="TreeGrafter"/>
</dbReference>
<dbReference type="Gene3D" id="1.25.40.20">
    <property type="entry name" value="Ankyrin repeat-containing domain"/>
    <property type="match status" value="2"/>
</dbReference>
<feature type="domain" description="SAM" evidence="8">
    <location>
        <begin position="738"/>
        <end position="803"/>
    </location>
</feature>
<feature type="repeat" description="ANK" evidence="5">
    <location>
        <begin position="14"/>
        <end position="46"/>
    </location>
</feature>
<dbReference type="GO" id="GO:0046875">
    <property type="term" value="F:ephrin receptor binding"/>
    <property type="evidence" value="ECO:0007669"/>
    <property type="project" value="TreeGrafter"/>
</dbReference>
<dbReference type="InterPro" id="IPR002110">
    <property type="entry name" value="Ankyrin_rpt"/>
</dbReference>
<feature type="repeat" description="ANK" evidence="5">
    <location>
        <begin position="74"/>
        <end position="106"/>
    </location>
</feature>
<dbReference type="InterPro" id="IPR013761">
    <property type="entry name" value="SAM/pointed_sf"/>
</dbReference>
<feature type="compositionally biased region" description="Polar residues" evidence="6">
    <location>
        <begin position="461"/>
        <end position="478"/>
    </location>
</feature>
<dbReference type="CDD" id="cd01274">
    <property type="entry name" value="PTB_Anks"/>
    <property type="match status" value="1"/>
</dbReference>
<dbReference type="InterPro" id="IPR041882">
    <property type="entry name" value="SAM_ANKS1_repeat2"/>
</dbReference>
<accession>A0A8K9UIT7</accession>
<dbReference type="PROSITE" id="PS50088">
    <property type="entry name" value="ANK_REPEAT"/>
    <property type="match status" value="4"/>
</dbReference>
<evidence type="ECO:0000313" key="9">
    <source>
        <dbReference type="Ensembl" id="ENSOMYP00000110304.1"/>
    </source>
</evidence>
<evidence type="ECO:0000256" key="5">
    <source>
        <dbReference type="PROSITE-ProRule" id="PRU00023"/>
    </source>
</evidence>
<dbReference type="InterPro" id="IPR036770">
    <property type="entry name" value="Ankyrin_rpt-contain_sf"/>
</dbReference>
<dbReference type="SMART" id="SM00454">
    <property type="entry name" value="SAM"/>
    <property type="match status" value="2"/>
</dbReference>
<evidence type="ECO:0000259" key="7">
    <source>
        <dbReference type="PROSITE" id="PS01179"/>
    </source>
</evidence>
<dbReference type="Ensembl" id="ENSOMYT00000161082.1">
    <property type="protein sequence ID" value="ENSOMYP00000110304.1"/>
    <property type="gene ID" value="ENSOMYG00000054848.1"/>
</dbReference>
<dbReference type="InterPro" id="IPR041880">
    <property type="entry name" value="SAM_ANKS1_repeat1"/>
</dbReference>
<dbReference type="CDD" id="cd09499">
    <property type="entry name" value="SAM_AIDA1AB-like_repeat1"/>
    <property type="match status" value="1"/>
</dbReference>
<feature type="compositionally biased region" description="Polar residues" evidence="6">
    <location>
        <begin position="246"/>
        <end position="257"/>
    </location>
</feature>
<dbReference type="PROSITE" id="PS50105">
    <property type="entry name" value="SAM_DOMAIN"/>
    <property type="match status" value="2"/>
</dbReference>
<evidence type="ECO:0000259" key="8">
    <source>
        <dbReference type="PROSITE" id="PS50105"/>
    </source>
</evidence>
<evidence type="ECO:0000256" key="1">
    <source>
        <dbReference type="ARBA" id="ARBA00004496"/>
    </source>
</evidence>
<dbReference type="SUPFAM" id="SSF48403">
    <property type="entry name" value="Ankyrin repeat"/>
    <property type="match status" value="1"/>
</dbReference>
<keyword evidence="2" id="KW-0963">Cytoplasm</keyword>
<dbReference type="InterPro" id="IPR033635">
    <property type="entry name" value="ANKS1/Caskin"/>
</dbReference>
<dbReference type="SUPFAM" id="SSF50729">
    <property type="entry name" value="PH domain-like"/>
    <property type="match status" value="1"/>
</dbReference>
<protein>
    <recommendedName>
        <fullName evidence="11">Ankyrin repeat and sterile alpha motif domain-containing protein 1B</fullName>
    </recommendedName>
</protein>
<feature type="region of interest" description="Disordered" evidence="6">
    <location>
        <begin position="299"/>
        <end position="346"/>
    </location>
</feature>
<feature type="compositionally biased region" description="Low complexity" evidence="6">
    <location>
        <begin position="299"/>
        <end position="308"/>
    </location>
</feature>
<evidence type="ECO:0000256" key="6">
    <source>
        <dbReference type="SAM" id="MobiDB-lite"/>
    </source>
</evidence>
<dbReference type="GeneTree" id="ENSGT00940000154572"/>
<feature type="domain" description="SAM" evidence="8">
    <location>
        <begin position="664"/>
        <end position="730"/>
    </location>
</feature>
<dbReference type="PANTHER" id="PTHR24174">
    <property type="entry name" value="ANKYRIN REPEAT AND STERILE ALPHA MOTIF DOMAIN-CONTAINING PROTEIN 1"/>
    <property type="match status" value="1"/>
</dbReference>
<dbReference type="GO" id="GO:0005829">
    <property type="term" value="C:cytosol"/>
    <property type="evidence" value="ECO:0007669"/>
    <property type="project" value="TreeGrafter"/>
</dbReference>
<reference evidence="9" key="2">
    <citation type="submission" date="2025-08" db="UniProtKB">
        <authorList>
            <consortium name="Ensembl"/>
        </authorList>
    </citation>
    <scope>IDENTIFICATION</scope>
</reference>
<feature type="region of interest" description="Disordered" evidence="6">
    <location>
        <begin position="540"/>
        <end position="561"/>
    </location>
</feature>
<dbReference type="PANTHER" id="PTHR24174:SF3">
    <property type="entry name" value="ANKYRIN REPEAT AND STERILE ALPHA MOTIF DOMAIN-CONTAINING PROTEIN 1B"/>
    <property type="match status" value="1"/>
</dbReference>
<evidence type="ECO:0000256" key="4">
    <source>
        <dbReference type="ARBA" id="ARBA00023043"/>
    </source>
</evidence>
<feature type="repeat" description="ANK" evidence="5">
    <location>
        <begin position="141"/>
        <end position="173"/>
    </location>
</feature>
<dbReference type="Pfam" id="PF00536">
    <property type="entry name" value="SAM_1"/>
    <property type="match status" value="2"/>
</dbReference>
<evidence type="ECO:0000313" key="10">
    <source>
        <dbReference type="Proteomes" id="UP000694395"/>
    </source>
</evidence>
<dbReference type="Pfam" id="PF00640">
    <property type="entry name" value="PID"/>
    <property type="match status" value="1"/>
</dbReference>
<reference evidence="9" key="3">
    <citation type="submission" date="2025-09" db="UniProtKB">
        <authorList>
            <consortium name="Ensembl"/>
        </authorList>
    </citation>
    <scope>IDENTIFICATION</scope>
</reference>
<dbReference type="AlphaFoldDB" id="A0A8K9UIT7"/>
<dbReference type="Gene3D" id="1.10.150.50">
    <property type="entry name" value="Transcription Factor, Ets-1"/>
    <property type="match status" value="2"/>
</dbReference>
<feature type="region of interest" description="Disordered" evidence="6">
    <location>
        <begin position="574"/>
        <end position="594"/>
    </location>
</feature>
<feature type="compositionally biased region" description="Pro residues" evidence="6">
    <location>
        <begin position="435"/>
        <end position="445"/>
    </location>
</feature>
<dbReference type="SMART" id="SM00462">
    <property type="entry name" value="PTB"/>
    <property type="match status" value="1"/>
</dbReference>
<feature type="region of interest" description="Disordered" evidence="6">
    <location>
        <begin position="1050"/>
        <end position="1080"/>
    </location>
</feature>
<reference evidence="9" key="1">
    <citation type="submission" date="2020-07" db="EMBL/GenBank/DDBJ databases">
        <title>A long reads based de novo assembly of the rainbow trout Arlee double haploid line genome.</title>
        <authorList>
            <person name="Gao G."/>
            <person name="Palti Y."/>
        </authorList>
    </citation>
    <scope>NUCLEOTIDE SEQUENCE [LARGE SCALE GENOMIC DNA]</scope>
</reference>
<evidence type="ECO:0008006" key="11">
    <source>
        <dbReference type="Google" id="ProtNLM"/>
    </source>
</evidence>
<dbReference type="Gene3D" id="2.30.29.30">
    <property type="entry name" value="Pleckstrin-homology domain (PH domain)/Phosphotyrosine-binding domain (PTB)"/>
    <property type="match status" value="1"/>
</dbReference>
<dbReference type="SUPFAM" id="SSF47769">
    <property type="entry name" value="SAM/Pointed domain"/>
    <property type="match status" value="2"/>
</dbReference>
<name>A0A8K9UIT7_ONCMY</name>
<dbReference type="PRINTS" id="PR01415">
    <property type="entry name" value="ANKYRIN"/>
</dbReference>
<feature type="region of interest" description="Disordered" evidence="6">
    <location>
        <begin position="241"/>
        <end position="264"/>
    </location>
</feature>
<dbReference type="InterPro" id="IPR001660">
    <property type="entry name" value="SAM"/>
</dbReference>
<dbReference type="PROSITE" id="PS01179">
    <property type="entry name" value="PID"/>
    <property type="match status" value="1"/>
</dbReference>
<dbReference type="InterPro" id="IPR006020">
    <property type="entry name" value="PTB/PI_dom"/>
</dbReference>
<dbReference type="SMART" id="SM00248">
    <property type="entry name" value="ANK"/>
    <property type="match status" value="5"/>
</dbReference>
<dbReference type="CDD" id="cd09500">
    <property type="entry name" value="SAM_AIDA1AB-like_repeat2"/>
    <property type="match status" value="1"/>
</dbReference>
<keyword evidence="10" id="KW-1185">Reference proteome</keyword>
<evidence type="ECO:0000256" key="2">
    <source>
        <dbReference type="ARBA" id="ARBA00022490"/>
    </source>
</evidence>
<evidence type="ECO:0000256" key="3">
    <source>
        <dbReference type="ARBA" id="ARBA00022737"/>
    </source>
</evidence>
<proteinExistence type="predicted"/>
<dbReference type="PROSITE" id="PS50297">
    <property type="entry name" value="ANK_REP_REGION"/>
    <property type="match status" value="4"/>
</dbReference>
<feature type="domain" description="PID" evidence="7">
    <location>
        <begin position="916"/>
        <end position="1045"/>
    </location>
</feature>
<feature type="repeat" description="ANK" evidence="5">
    <location>
        <begin position="173"/>
        <end position="205"/>
    </location>
</feature>
<organism evidence="9 10">
    <name type="scientific">Oncorhynchus mykiss</name>
    <name type="common">Rainbow trout</name>
    <name type="synonym">Salmo gairdneri</name>
    <dbReference type="NCBI Taxonomy" id="8022"/>
    <lineage>
        <taxon>Eukaryota</taxon>
        <taxon>Metazoa</taxon>
        <taxon>Chordata</taxon>
        <taxon>Craniata</taxon>
        <taxon>Vertebrata</taxon>
        <taxon>Euteleostomi</taxon>
        <taxon>Actinopterygii</taxon>
        <taxon>Neopterygii</taxon>
        <taxon>Teleostei</taxon>
        <taxon>Protacanthopterygii</taxon>
        <taxon>Salmoniformes</taxon>
        <taxon>Salmonidae</taxon>
        <taxon>Salmoninae</taxon>
        <taxon>Oncorhynchus</taxon>
    </lineage>
</organism>
<keyword evidence="4 5" id="KW-0040">ANK repeat</keyword>
<sequence>SMWRGLNVNCADSSGYTPLHHASLNGHRDVVLKLLQFEASTNVADSKGCFPLHLAAWRGDVDITVVPPCTQNHERETALHCAAQYGHSEVVSILLQELTDPTMRNSRDETPLDLAALYGRLQVVCMLVTAHPNLMSSHGTRRHTPLHLAARNGHHSAVHTLLEAGMDVNSQTENGSALHEAALYGKMDVVRLLLDSGIDANITDCQGRTALEILREHPAQKSQQITMMDNKSVLEEPISQCPVPTPRTSIPTPSASPSLRHKNDAVTGELSKLLNEMKMCRDRDYSFEELCQTISSHSHSMESFGSGHLSDEERHSNSTLSRVRKRPTPPLPPAQEEEEGEKSCGPAGFWEALTPCNGCHNLGFSSVSQDSKRSAEIVPSPSLDVFLPEDEDNPYESVTTAVTRKPCSLDIGHSPQVMVTEPELCNHRNSSSPTGPTPDCSPPSPDTALKSIDRVIRPQPKQRTSLSSSLDVQNQRPVNHSCDPSEVSSSLGYASFSTSPPASPPVSPNQDSPGSNDDCPPTEDRRQSLVPVEFAGLLHGSSPACETPVTTHPIKDDRPPKPQVVYRTIFHTRVNQNPQTGGPREGAPGSGYEDRAFTLGRMRSIPRSVLDLKLSKSLSKSDSNLVAVSPIQVCWDTASPGGQLERTPSFTAEWEEVREARPRCPMQSVGQWLDSIGLVQYENHLLANGFDNVQFMGSNVVEDQDLLEIGILNSAHRQRLLQAIRLLPRVRPIGYDGNNPTSVAEWLESLELGDYTKSFLINGYTSMELVKKIWEIELINVLKVSLIGHRKRILASLGDRLHQDPPQKPPRAISLREPGGCNTPPQILPGQAAYTTAGVPGGSLDVQHLIMQADARRRQRSNDNYLEEMPRSKLERQMAQQGEWCEPITLRPPNEATSSTPVQYWQHHPEKLIFQSCDYEAYYLGSMLVKELRGTESTQDACSKMRKSTEQMKKVPTIVLSVSYKGVKFIDATNKNIIAEHEIRNISCAAQDPEDLSTFAYITKDLKSSHHYCHVFTAFDVNLAYEIILTLGQAFEVAYQLALQARKSGHGSSTLPESFDIKPNKPVPKPRVNIRKSQPSMEQKGHANVPWIVEPGQEAKRGANTKYETTIF</sequence>